<name>A0A8S5S8Q0_9VIRU</name>
<proteinExistence type="predicted"/>
<evidence type="ECO:0000313" key="1">
    <source>
        <dbReference type="EMBL" id="DAF47412.1"/>
    </source>
</evidence>
<dbReference type="Gene3D" id="1.25.10.10">
    <property type="entry name" value="Leucine-rich Repeat Variant"/>
    <property type="match status" value="1"/>
</dbReference>
<sequence length="203" mass="23200">MSKKQLSVATIKKWLINDDWHLRVVAMNTCKNRDVSLNIIKQGLNDNDCDVRAAAMKACQGRDISLDIIKQGLNDDNWIVRKVAIKYIKDNNIENVYVPYRAIEPPKKVYKKCMGDVIVVATIPDDAEVRGSYNNKCRTNKAKIIDIIGTFGEVKVGISMYDMTTTYFVGDDVYIDDFDLSNRECSTGFHFFCDIEQAKNYNF</sequence>
<protein>
    <recommendedName>
        <fullName evidence="2">HEAT repeat domain-containing protein</fullName>
    </recommendedName>
</protein>
<dbReference type="SUPFAM" id="SSF48371">
    <property type="entry name" value="ARM repeat"/>
    <property type="match status" value="1"/>
</dbReference>
<dbReference type="InterPro" id="IPR011989">
    <property type="entry name" value="ARM-like"/>
</dbReference>
<dbReference type="InterPro" id="IPR016024">
    <property type="entry name" value="ARM-type_fold"/>
</dbReference>
<organism evidence="1">
    <name type="scientific">Phage sp. ctGns7</name>
    <dbReference type="NCBI Taxonomy" id="2828003"/>
    <lineage>
        <taxon>Viruses</taxon>
    </lineage>
</organism>
<dbReference type="EMBL" id="BK032555">
    <property type="protein sequence ID" value="DAF47412.1"/>
    <property type="molecule type" value="Genomic_DNA"/>
</dbReference>
<dbReference type="Pfam" id="PF19062">
    <property type="entry name" value="DUF5758"/>
    <property type="match status" value="1"/>
</dbReference>
<reference evidence="1" key="1">
    <citation type="journal article" date="2021" name="Proc. Natl. Acad. Sci. U.S.A.">
        <title>A Catalog of Tens of Thousands of Viruses from Human Metagenomes Reveals Hidden Associations with Chronic Diseases.</title>
        <authorList>
            <person name="Tisza M.J."/>
            <person name="Buck C.B."/>
        </authorList>
    </citation>
    <scope>NUCLEOTIDE SEQUENCE</scope>
    <source>
        <strain evidence="1">CtGns7</strain>
    </source>
</reference>
<accession>A0A8S5S8Q0</accession>
<dbReference type="InterPro" id="IPR043919">
    <property type="entry name" value="DUF5758"/>
</dbReference>
<evidence type="ECO:0008006" key="2">
    <source>
        <dbReference type="Google" id="ProtNLM"/>
    </source>
</evidence>